<name>A0A843WF08_COLES</name>
<protein>
    <submittedName>
        <fullName evidence="1">Uncharacterized protein</fullName>
    </submittedName>
</protein>
<sequence length="104" mass="11902">EKRRPKAHDRGAWARLDPLGIRNIPLKQQIQVGFQGWVQPDSRRAPKRLGDPRPHLRLGRLDALTTMAMRQLYILNPLSTNGSILSFFTNMNTCNQVPQQGLNF</sequence>
<dbReference type="AlphaFoldDB" id="A0A843WF08"/>
<comment type="caution">
    <text evidence="1">The sequence shown here is derived from an EMBL/GenBank/DDBJ whole genome shotgun (WGS) entry which is preliminary data.</text>
</comment>
<accession>A0A843WF08</accession>
<reference evidence="1" key="1">
    <citation type="submission" date="2017-07" db="EMBL/GenBank/DDBJ databases">
        <title>Taro Niue Genome Assembly and Annotation.</title>
        <authorList>
            <person name="Atibalentja N."/>
            <person name="Keating K."/>
            <person name="Fields C.J."/>
        </authorList>
    </citation>
    <scope>NUCLEOTIDE SEQUENCE</scope>
    <source>
        <strain evidence="1">Niue_2</strain>
        <tissue evidence="1">Leaf</tissue>
    </source>
</reference>
<evidence type="ECO:0000313" key="2">
    <source>
        <dbReference type="Proteomes" id="UP000652761"/>
    </source>
</evidence>
<dbReference type="Proteomes" id="UP000652761">
    <property type="component" value="Unassembled WGS sequence"/>
</dbReference>
<proteinExistence type="predicted"/>
<keyword evidence="2" id="KW-1185">Reference proteome</keyword>
<gene>
    <name evidence="1" type="ORF">Taro_035484</name>
</gene>
<organism evidence="1 2">
    <name type="scientific">Colocasia esculenta</name>
    <name type="common">Wild taro</name>
    <name type="synonym">Arum esculentum</name>
    <dbReference type="NCBI Taxonomy" id="4460"/>
    <lineage>
        <taxon>Eukaryota</taxon>
        <taxon>Viridiplantae</taxon>
        <taxon>Streptophyta</taxon>
        <taxon>Embryophyta</taxon>
        <taxon>Tracheophyta</taxon>
        <taxon>Spermatophyta</taxon>
        <taxon>Magnoliopsida</taxon>
        <taxon>Liliopsida</taxon>
        <taxon>Araceae</taxon>
        <taxon>Aroideae</taxon>
        <taxon>Colocasieae</taxon>
        <taxon>Colocasia</taxon>
    </lineage>
</organism>
<feature type="non-terminal residue" evidence="1">
    <location>
        <position position="1"/>
    </location>
</feature>
<dbReference type="EMBL" id="NMUH01002904">
    <property type="protein sequence ID" value="MQM02714.1"/>
    <property type="molecule type" value="Genomic_DNA"/>
</dbReference>
<evidence type="ECO:0000313" key="1">
    <source>
        <dbReference type="EMBL" id="MQM02714.1"/>
    </source>
</evidence>